<keyword evidence="1" id="KW-1133">Transmembrane helix</keyword>
<name>A0A6I5KQV7_9FLAO</name>
<evidence type="ECO:0000256" key="1">
    <source>
        <dbReference type="SAM" id="Phobius"/>
    </source>
</evidence>
<keyword evidence="3" id="KW-1185">Reference proteome</keyword>
<keyword evidence="1" id="KW-0472">Membrane</keyword>
<accession>A0A6I5KQV7</accession>
<evidence type="ECO:0000313" key="2">
    <source>
        <dbReference type="EMBL" id="NDV43156.1"/>
    </source>
</evidence>
<proteinExistence type="predicted"/>
<keyword evidence="1" id="KW-0812">Transmembrane</keyword>
<comment type="caution">
    <text evidence="2">The sequence shown here is derived from an EMBL/GenBank/DDBJ whole genome shotgun (WGS) entry which is preliminary data.</text>
</comment>
<protein>
    <submittedName>
        <fullName evidence="2">Uncharacterized protein</fullName>
    </submittedName>
</protein>
<dbReference type="AlphaFoldDB" id="A0A6I5KQV7"/>
<feature type="transmembrane region" description="Helical" evidence="1">
    <location>
        <begin position="12"/>
        <end position="34"/>
    </location>
</feature>
<dbReference type="RefSeq" id="WP_163634649.1">
    <property type="nucleotide sequence ID" value="NZ_JAAAMI010000003.1"/>
</dbReference>
<reference evidence="2 3" key="1">
    <citation type="submission" date="2020-01" db="EMBL/GenBank/DDBJ databases">
        <title>Muricauda sediminis sp.nov. 40Bstr401.</title>
        <authorList>
            <person name="Xue Z."/>
            <person name="Zhu S."/>
            <person name="Ren N."/>
            <person name="Chen T."/>
            <person name="Chen X."/>
            <person name="Chen J."/>
            <person name="Yang J."/>
        </authorList>
    </citation>
    <scope>NUCLEOTIDE SEQUENCE [LARGE SCALE GENOMIC DNA]</scope>
    <source>
        <strain evidence="2 3">40Bstr401</strain>
    </source>
</reference>
<sequence>MKTTKTYGKSRFAQVGYALLCTFYAIGLFNGLVLEGLHEVSHIMGPKTHHHSFFAEHEEVDYTSLEAMAGHSHEALEALKELLQANQQDEQESQDTISFKFDKHFVERQNIVFEHILSTNTKTHWVYYNKTSVGYEGVTTPPPRHS</sequence>
<dbReference type="Proteomes" id="UP000468707">
    <property type="component" value="Unassembled WGS sequence"/>
</dbReference>
<dbReference type="EMBL" id="JAAAMI010000003">
    <property type="protein sequence ID" value="NDV43156.1"/>
    <property type="molecule type" value="Genomic_DNA"/>
</dbReference>
<organism evidence="2 3">
    <name type="scientific">Flagellimonas sediminis</name>
    <dbReference type="NCBI Taxonomy" id="2696468"/>
    <lineage>
        <taxon>Bacteria</taxon>
        <taxon>Pseudomonadati</taxon>
        <taxon>Bacteroidota</taxon>
        <taxon>Flavobacteriia</taxon>
        <taxon>Flavobacteriales</taxon>
        <taxon>Flavobacteriaceae</taxon>
        <taxon>Flagellimonas</taxon>
    </lineage>
</organism>
<evidence type="ECO:0000313" key="3">
    <source>
        <dbReference type="Proteomes" id="UP000468707"/>
    </source>
</evidence>
<gene>
    <name evidence="2" type="ORF">GTK07_07420</name>
</gene>